<evidence type="ECO:0000313" key="3">
    <source>
        <dbReference type="Proteomes" id="UP001239909"/>
    </source>
</evidence>
<proteinExistence type="predicted"/>
<organism evidence="2 3">
    <name type="scientific">Paralimibaculum aggregatum</name>
    <dbReference type="NCBI Taxonomy" id="3036245"/>
    <lineage>
        <taxon>Bacteria</taxon>
        <taxon>Pseudomonadati</taxon>
        <taxon>Pseudomonadota</taxon>
        <taxon>Alphaproteobacteria</taxon>
        <taxon>Rhodobacterales</taxon>
        <taxon>Paracoccaceae</taxon>
        <taxon>Paralimibaculum</taxon>
    </lineage>
</organism>
<dbReference type="SUPFAM" id="SSF46785">
    <property type="entry name" value="Winged helix' DNA-binding domain"/>
    <property type="match status" value="1"/>
</dbReference>
<dbReference type="Proteomes" id="UP001239909">
    <property type="component" value="Unassembled WGS sequence"/>
</dbReference>
<dbReference type="PRINTS" id="PR00598">
    <property type="entry name" value="HTHMARR"/>
</dbReference>
<dbReference type="SMART" id="SM00347">
    <property type="entry name" value="HTH_MARR"/>
    <property type="match status" value="1"/>
</dbReference>
<reference evidence="2 3" key="1">
    <citation type="submission" date="2023-04" db="EMBL/GenBank/DDBJ databases">
        <title>Marinoamorphus aggregata gen. nov., sp. Nov., isolate from tissue of brittle star Ophioplocus japonicus.</title>
        <authorList>
            <person name="Kawano K."/>
            <person name="Sawayama S."/>
            <person name="Nakagawa S."/>
        </authorList>
    </citation>
    <scope>NUCLEOTIDE SEQUENCE [LARGE SCALE GENOMIC DNA]</scope>
    <source>
        <strain evidence="2 3">NKW23</strain>
    </source>
</reference>
<dbReference type="InterPro" id="IPR000835">
    <property type="entry name" value="HTH_MarR-typ"/>
</dbReference>
<dbReference type="RefSeq" id="WP_285673082.1">
    <property type="nucleotide sequence ID" value="NZ_BSYI01000030.1"/>
</dbReference>
<keyword evidence="3" id="KW-1185">Reference proteome</keyword>
<dbReference type="InterPro" id="IPR036388">
    <property type="entry name" value="WH-like_DNA-bd_sf"/>
</dbReference>
<sequence length="146" mass="16237">MDTARETASEGEDWSLERQVGFLIRRVQQRHLAIFSEHVTDLTPTQFSALVTVAQDGPISQNELGRRTAMDVATIKGVADRLQARGLVVGHRDETDRRRILLEVTPEGRALAERRRADVSAISQATLGPLTAAERKTLVRLLKKIS</sequence>
<dbReference type="InterPro" id="IPR036390">
    <property type="entry name" value="WH_DNA-bd_sf"/>
</dbReference>
<dbReference type="InterPro" id="IPR039422">
    <property type="entry name" value="MarR/SlyA-like"/>
</dbReference>
<dbReference type="Gene3D" id="1.10.10.10">
    <property type="entry name" value="Winged helix-like DNA-binding domain superfamily/Winged helix DNA-binding domain"/>
    <property type="match status" value="1"/>
</dbReference>
<dbReference type="PANTHER" id="PTHR33164">
    <property type="entry name" value="TRANSCRIPTIONAL REGULATOR, MARR FAMILY"/>
    <property type="match status" value="1"/>
</dbReference>
<gene>
    <name evidence="2" type="ORF">LNKW23_33310</name>
</gene>
<dbReference type="EMBL" id="BSYI01000030">
    <property type="protein sequence ID" value="GMG84117.1"/>
    <property type="molecule type" value="Genomic_DNA"/>
</dbReference>
<accession>A0ABQ6LMC5</accession>
<dbReference type="PANTHER" id="PTHR33164:SF95">
    <property type="entry name" value="TRANSCRIPTIONAL REGULATOR"/>
    <property type="match status" value="1"/>
</dbReference>
<dbReference type="PROSITE" id="PS50995">
    <property type="entry name" value="HTH_MARR_2"/>
    <property type="match status" value="1"/>
</dbReference>
<feature type="domain" description="HTH marR-type" evidence="1">
    <location>
        <begin position="17"/>
        <end position="146"/>
    </location>
</feature>
<comment type="caution">
    <text evidence="2">The sequence shown here is derived from an EMBL/GenBank/DDBJ whole genome shotgun (WGS) entry which is preliminary data.</text>
</comment>
<dbReference type="Pfam" id="PF12802">
    <property type="entry name" value="MarR_2"/>
    <property type="match status" value="1"/>
</dbReference>
<protein>
    <submittedName>
        <fullName evidence="2">MarR family transcriptional regulator</fullName>
    </submittedName>
</protein>
<evidence type="ECO:0000313" key="2">
    <source>
        <dbReference type="EMBL" id="GMG84117.1"/>
    </source>
</evidence>
<evidence type="ECO:0000259" key="1">
    <source>
        <dbReference type="PROSITE" id="PS50995"/>
    </source>
</evidence>
<name>A0ABQ6LMC5_9RHOB</name>